<comment type="similarity">
    <text evidence="1">Belongs to the LysR transcriptional regulatory family.</text>
</comment>
<dbReference type="PANTHER" id="PTHR30579">
    <property type="entry name" value="TRANSCRIPTIONAL REGULATOR"/>
    <property type="match status" value="1"/>
</dbReference>
<gene>
    <name evidence="7" type="ORF">GCM10010430_73740</name>
</gene>
<dbReference type="InterPro" id="IPR005119">
    <property type="entry name" value="LysR_subst-bd"/>
</dbReference>
<evidence type="ECO:0000256" key="4">
    <source>
        <dbReference type="ARBA" id="ARBA00023163"/>
    </source>
</evidence>
<feature type="region of interest" description="Disordered" evidence="5">
    <location>
        <begin position="301"/>
        <end position="320"/>
    </location>
</feature>
<evidence type="ECO:0000256" key="2">
    <source>
        <dbReference type="ARBA" id="ARBA00023015"/>
    </source>
</evidence>
<evidence type="ECO:0000256" key="3">
    <source>
        <dbReference type="ARBA" id="ARBA00023125"/>
    </source>
</evidence>
<dbReference type="Gene3D" id="1.10.10.10">
    <property type="entry name" value="Winged helix-like DNA-binding domain superfamily/Winged helix DNA-binding domain"/>
    <property type="match status" value="1"/>
</dbReference>
<reference evidence="7 8" key="1">
    <citation type="journal article" date="2019" name="Int. J. Syst. Evol. Microbiol.">
        <title>The Global Catalogue of Microorganisms (GCM) 10K type strain sequencing project: providing services to taxonomists for standard genome sequencing and annotation.</title>
        <authorList>
            <consortium name="The Broad Institute Genomics Platform"/>
            <consortium name="The Broad Institute Genome Sequencing Center for Infectious Disease"/>
            <person name="Wu L."/>
            <person name="Ma J."/>
        </authorList>
    </citation>
    <scope>NUCLEOTIDE SEQUENCE [LARGE SCALE GENOMIC DNA]</scope>
    <source>
        <strain evidence="7 8">JCM 7356</strain>
    </source>
</reference>
<evidence type="ECO:0000313" key="8">
    <source>
        <dbReference type="Proteomes" id="UP001500305"/>
    </source>
</evidence>
<keyword evidence="4" id="KW-0804">Transcription</keyword>
<dbReference type="PRINTS" id="PR00039">
    <property type="entry name" value="HTHLYSR"/>
</dbReference>
<evidence type="ECO:0000313" key="7">
    <source>
        <dbReference type="EMBL" id="GAA2277104.1"/>
    </source>
</evidence>
<dbReference type="InterPro" id="IPR000847">
    <property type="entry name" value="LysR_HTH_N"/>
</dbReference>
<dbReference type="EMBL" id="BAAATR010000056">
    <property type="protein sequence ID" value="GAA2277104.1"/>
    <property type="molecule type" value="Genomic_DNA"/>
</dbReference>
<feature type="domain" description="HTH lysR-type" evidence="6">
    <location>
        <begin position="16"/>
        <end position="73"/>
    </location>
</feature>
<evidence type="ECO:0000259" key="6">
    <source>
        <dbReference type="PROSITE" id="PS50931"/>
    </source>
</evidence>
<dbReference type="Pfam" id="PF00126">
    <property type="entry name" value="HTH_1"/>
    <property type="match status" value="1"/>
</dbReference>
<proteinExistence type="inferred from homology"/>
<comment type="caution">
    <text evidence="7">The sequence shown here is derived from an EMBL/GenBank/DDBJ whole genome shotgun (WGS) entry which is preliminary data.</text>
</comment>
<keyword evidence="3" id="KW-0238">DNA-binding</keyword>
<dbReference type="SUPFAM" id="SSF46785">
    <property type="entry name" value="Winged helix' DNA-binding domain"/>
    <property type="match status" value="1"/>
</dbReference>
<sequence length="320" mass="33841">MPSHTDTEGHPVYRNLDVSQLRTLVTIMSAGGFRRAAEKLSLTQPAVSQHIRRLEAVLGGPVFARTGRQLELTTAGQELYGYARRIVALNDEAVARITAPHEVTEFSVGLCPQLEGALPDFLSGLVKLLPGVRPTIHLGLGEPLAARVAAGELDVALLLRPPREDGTRFLGAMRLAWFGADPGSAGGPLSLALCGEPCNLRRHLLDTLGAHDLPWQIAYEGPELAGLRAAVSVGLGVTCLLANADELWGLRRLPAGALPVPEPMPVSLAVAPQVPAGVVEVALRAAQRALRAYPITGVEPVPGHPQQAARRPGTDRVLVG</sequence>
<name>A0ABN3EZ00_9ACTN</name>
<dbReference type="InterPro" id="IPR036390">
    <property type="entry name" value="WH_DNA-bd_sf"/>
</dbReference>
<dbReference type="PROSITE" id="PS50931">
    <property type="entry name" value="HTH_LYSR"/>
    <property type="match status" value="1"/>
</dbReference>
<protein>
    <submittedName>
        <fullName evidence="7">LysR family transcriptional regulator</fullName>
    </submittedName>
</protein>
<keyword evidence="8" id="KW-1185">Reference proteome</keyword>
<evidence type="ECO:0000256" key="5">
    <source>
        <dbReference type="SAM" id="MobiDB-lite"/>
    </source>
</evidence>
<accession>A0ABN3EZ00</accession>
<keyword evidence="2" id="KW-0805">Transcription regulation</keyword>
<dbReference type="InterPro" id="IPR050176">
    <property type="entry name" value="LTTR"/>
</dbReference>
<evidence type="ECO:0000256" key="1">
    <source>
        <dbReference type="ARBA" id="ARBA00009437"/>
    </source>
</evidence>
<dbReference type="PANTHER" id="PTHR30579:SF7">
    <property type="entry name" value="HTH-TYPE TRANSCRIPTIONAL REGULATOR LRHA-RELATED"/>
    <property type="match status" value="1"/>
</dbReference>
<dbReference type="InterPro" id="IPR036388">
    <property type="entry name" value="WH-like_DNA-bd_sf"/>
</dbReference>
<organism evidence="7 8">
    <name type="scientific">Kitasatospora cystarginea</name>
    <dbReference type="NCBI Taxonomy" id="58350"/>
    <lineage>
        <taxon>Bacteria</taxon>
        <taxon>Bacillati</taxon>
        <taxon>Actinomycetota</taxon>
        <taxon>Actinomycetes</taxon>
        <taxon>Kitasatosporales</taxon>
        <taxon>Streptomycetaceae</taxon>
        <taxon>Kitasatospora</taxon>
    </lineage>
</organism>
<dbReference type="SUPFAM" id="SSF53850">
    <property type="entry name" value="Periplasmic binding protein-like II"/>
    <property type="match status" value="1"/>
</dbReference>
<dbReference type="Proteomes" id="UP001500305">
    <property type="component" value="Unassembled WGS sequence"/>
</dbReference>
<dbReference type="Pfam" id="PF03466">
    <property type="entry name" value="LysR_substrate"/>
    <property type="match status" value="1"/>
</dbReference>
<dbReference type="Gene3D" id="3.40.190.10">
    <property type="entry name" value="Periplasmic binding protein-like II"/>
    <property type="match status" value="2"/>
</dbReference>